<dbReference type="EMBL" id="JASBWR010000012">
    <property type="protein sequence ID" value="KAJ9110496.1"/>
    <property type="molecule type" value="Genomic_DNA"/>
</dbReference>
<gene>
    <name evidence="1" type="ORF">QFC19_001622</name>
</gene>
<accession>A0ACC2WGF0</accession>
<proteinExistence type="predicted"/>
<evidence type="ECO:0000313" key="1">
    <source>
        <dbReference type="EMBL" id="KAJ9110496.1"/>
    </source>
</evidence>
<evidence type="ECO:0000313" key="2">
    <source>
        <dbReference type="Proteomes" id="UP001241377"/>
    </source>
</evidence>
<comment type="caution">
    <text evidence="1">The sequence shown here is derived from an EMBL/GenBank/DDBJ whole genome shotgun (WGS) entry which is preliminary data.</text>
</comment>
<dbReference type="Proteomes" id="UP001241377">
    <property type="component" value="Unassembled WGS sequence"/>
</dbReference>
<keyword evidence="2" id="KW-1185">Reference proteome</keyword>
<sequence>MYCDLYLPFPTSTPGAGPSSNNAIKKGKGKATAAPVEQKSQSCWEGVGSKEKEEVDKVFALAGHLGYTVIANSVPSIRSTSVPLSPFSSQVPHPTLDPRYSDNATGSRRLVQLSRVTITLDDSSQHGLNAVNSAALSSYDIIAVIPTTANAFSNACLKLSEPGPNQVSIISLPLHQNHRMPFFAKRSLVKTALRNGAVFEIPYAQALGTSDPSLSRKYRQNFLINAREVIRVVLAVSGGGGRDGTTGNRGKGGGGIIFSSGVDVTGSMAGVGMRSPADLINLAVMLGMPSNQAKDAIAFTPRAVLLKAQARKAHKGVTAVPRMVAGQESQPDHDIVPLTEETRQGEQDEKGSKRRTRDEGDEEQRLEAAQPAKRKKAKAQTKA</sequence>
<organism evidence="1 2">
    <name type="scientific">Naganishia cerealis</name>
    <dbReference type="NCBI Taxonomy" id="610337"/>
    <lineage>
        <taxon>Eukaryota</taxon>
        <taxon>Fungi</taxon>
        <taxon>Dikarya</taxon>
        <taxon>Basidiomycota</taxon>
        <taxon>Agaricomycotina</taxon>
        <taxon>Tremellomycetes</taxon>
        <taxon>Filobasidiales</taxon>
        <taxon>Filobasidiaceae</taxon>
        <taxon>Naganishia</taxon>
    </lineage>
</organism>
<protein>
    <submittedName>
        <fullName evidence="1">Uncharacterized protein</fullName>
    </submittedName>
</protein>
<reference evidence="1" key="1">
    <citation type="submission" date="2023-04" db="EMBL/GenBank/DDBJ databases">
        <title>Draft Genome sequencing of Naganishia species isolated from polar environments using Oxford Nanopore Technology.</title>
        <authorList>
            <person name="Leo P."/>
            <person name="Venkateswaran K."/>
        </authorList>
    </citation>
    <scope>NUCLEOTIDE SEQUENCE</scope>
    <source>
        <strain evidence="1">MNA-CCFEE 5261</strain>
    </source>
</reference>
<name>A0ACC2WGF0_9TREE</name>